<dbReference type="CDD" id="cd05266">
    <property type="entry name" value="SDR_a4"/>
    <property type="match status" value="1"/>
</dbReference>
<dbReference type="PANTHER" id="PTHR48079:SF6">
    <property type="entry name" value="NAD(P)-BINDING DOMAIN-CONTAINING PROTEIN-RELATED"/>
    <property type="match status" value="1"/>
</dbReference>
<accession>A0A0G4K1N8</accession>
<dbReference type="GO" id="GO:0005737">
    <property type="term" value="C:cytoplasm"/>
    <property type="evidence" value="ECO:0007669"/>
    <property type="project" value="TreeGrafter"/>
</dbReference>
<protein>
    <submittedName>
        <fullName evidence="2">Nucleoside-diphosphate-sugar epimerases</fullName>
    </submittedName>
</protein>
<dbReference type="InterPro" id="IPR051783">
    <property type="entry name" value="NAD(P)-dependent_oxidoreduct"/>
</dbReference>
<keyword evidence="3" id="KW-1185">Reference proteome</keyword>
<dbReference type="EMBL" id="CGIG01000001">
    <property type="protein sequence ID" value="CPR20818.1"/>
    <property type="molecule type" value="Genomic_DNA"/>
</dbReference>
<dbReference type="Pfam" id="PF01370">
    <property type="entry name" value="Epimerase"/>
    <property type="match status" value="1"/>
</dbReference>
<dbReference type="SUPFAM" id="SSF51735">
    <property type="entry name" value="NAD(P)-binding Rossmann-fold domains"/>
    <property type="match status" value="1"/>
</dbReference>
<dbReference type="Proteomes" id="UP000044377">
    <property type="component" value="Unassembled WGS sequence"/>
</dbReference>
<dbReference type="Gene3D" id="3.40.50.720">
    <property type="entry name" value="NAD(P)-binding Rossmann-like Domain"/>
    <property type="match status" value="1"/>
</dbReference>
<dbReference type="GO" id="GO:0004029">
    <property type="term" value="F:aldehyde dehydrogenase (NAD+) activity"/>
    <property type="evidence" value="ECO:0007669"/>
    <property type="project" value="TreeGrafter"/>
</dbReference>
<feature type="domain" description="NAD-dependent epimerase/dehydratase" evidence="1">
    <location>
        <begin position="9"/>
        <end position="207"/>
    </location>
</feature>
<evidence type="ECO:0000259" key="1">
    <source>
        <dbReference type="Pfam" id="PF01370"/>
    </source>
</evidence>
<name>A0A0G4K1N8_9GAMM</name>
<dbReference type="InterPro" id="IPR001509">
    <property type="entry name" value="Epimerase_deHydtase"/>
</dbReference>
<evidence type="ECO:0000313" key="3">
    <source>
        <dbReference type="Proteomes" id="UP000044377"/>
    </source>
</evidence>
<dbReference type="STRING" id="1109412.BN1221_04530c"/>
<evidence type="ECO:0000313" key="2">
    <source>
        <dbReference type="EMBL" id="CPR20818.1"/>
    </source>
</evidence>
<reference evidence="3" key="1">
    <citation type="submission" date="2015-01" db="EMBL/GenBank/DDBJ databases">
        <authorList>
            <person name="Paterson Steve"/>
        </authorList>
    </citation>
    <scope>NUCLEOTIDE SEQUENCE [LARGE SCALE GENOMIC DNA]</scope>
    <source>
        <strain evidence="3">OBR1</strain>
    </source>
</reference>
<proteinExistence type="predicted"/>
<sequence>MMKKVAIVGLGWLGMPLALALNGHGYQVVGSKTTIDGVEAARLSGIECYQLRLTPELECDADELKNLLQVDALVITLPASRTVQGGENYVLAVQALVNTARVFNVARIIFTSSTSVYGNTAGNVRENSPLQPVSVAGKVLMSLEQWLQHLPDTSVDILRLAGLVGIDRHPGRFLAGKTGLSGGTHGVNLVHQEDVLSAIQLLLKLPNGGHLYNLCAPQHPAKQEYYPAQARKLHLTPPQFVADNDTSAGRLIDGQRICRELGFDYQYPDPMIMPLG</sequence>
<organism evidence="2 3">
    <name type="scientific">Brenneria goodwinii</name>
    <dbReference type="NCBI Taxonomy" id="1109412"/>
    <lineage>
        <taxon>Bacteria</taxon>
        <taxon>Pseudomonadati</taxon>
        <taxon>Pseudomonadota</taxon>
        <taxon>Gammaproteobacteria</taxon>
        <taxon>Enterobacterales</taxon>
        <taxon>Pectobacteriaceae</taxon>
        <taxon>Brenneria</taxon>
    </lineage>
</organism>
<gene>
    <name evidence="2" type="ORF">BN1221_04530c</name>
</gene>
<dbReference type="AlphaFoldDB" id="A0A0G4K1N8"/>
<dbReference type="PANTHER" id="PTHR48079">
    <property type="entry name" value="PROTEIN YEEZ"/>
    <property type="match status" value="1"/>
</dbReference>
<dbReference type="InterPro" id="IPR036291">
    <property type="entry name" value="NAD(P)-bd_dom_sf"/>
</dbReference>